<dbReference type="Gene3D" id="2.40.10.10">
    <property type="entry name" value="Trypsin-like serine proteases"/>
    <property type="match status" value="2"/>
</dbReference>
<evidence type="ECO:0000256" key="3">
    <source>
        <dbReference type="ARBA" id="ARBA00022801"/>
    </source>
</evidence>
<sequence length="251" mass="28029">MLPLLILLALLLPSRAFIPVIKGGKEAAPHSRPYMASITVTEDNHSWIACGGFLVQEDYVLTAAHCYKRNMTNIFVTLGAHNIQKKENTQQVIPVLQAFPHPEFSSDLKLNDIMLLKLKRKAQLNTAVQTIALPRSQDWVRAEQKCSVAGWGLMNNGWLSDTLKEVDLEVQNKQECRRIFPHYDDTTELCVGNPLGIKDMGMGDSGGPLVCNNVAHGIVSHGYDNKPPKVFTRISSFVLWIHQIMKRSSIA</sequence>
<dbReference type="GO" id="GO:0006508">
    <property type="term" value="P:proteolysis"/>
    <property type="evidence" value="ECO:0007669"/>
    <property type="project" value="UniProtKB-KW"/>
</dbReference>
<reference evidence="10 11" key="1">
    <citation type="submission" date="2009-06" db="EMBL/GenBank/DDBJ databases">
        <title>The Genome Sequence of Loxodonta africana (African elephant).</title>
        <authorList>
            <person name="Di Palma F."/>
            <person name="Heiman D."/>
            <person name="Young S."/>
            <person name="Johnson J."/>
            <person name="Lander E.S."/>
            <person name="Lindblad-Toh K."/>
        </authorList>
    </citation>
    <scope>NUCLEOTIDE SEQUENCE [LARGE SCALE GENOMIC DNA]</scope>
    <source>
        <strain evidence="10 11">Isolate ISIS603380</strain>
    </source>
</reference>
<keyword evidence="11" id="KW-1185">Reference proteome</keyword>
<reference evidence="10" key="2">
    <citation type="submission" date="2025-08" db="UniProtKB">
        <authorList>
            <consortium name="Ensembl"/>
        </authorList>
    </citation>
    <scope>IDENTIFICATION</scope>
    <source>
        <strain evidence="10">Isolate ISIS603380</strain>
    </source>
</reference>
<evidence type="ECO:0000256" key="1">
    <source>
        <dbReference type="ARBA" id="ARBA00022670"/>
    </source>
</evidence>
<dbReference type="PANTHER" id="PTHR24271:SF22">
    <property type="entry name" value="MAST CELL PROTEASE 8"/>
    <property type="match status" value="1"/>
</dbReference>
<evidence type="ECO:0000256" key="5">
    <source>
        <dbReference type="ARBA" id="ARBA00023145"/>
    </source>
</evidence>
<dbReference type="InterPro" id="IPR009003">
    <property type="entry name" value="Peptidase_S1_PA"/>
</dbReference>
<dbReference type="InterPro" id="IPR001254">
    <property type="entry name" value="Trypsin_dom"/>
</dbReference>
<dbReference type="HOGENOM" id="CLU_006842_1_0_1"/>
<feature type="chain" id="PRO_5003456144" description="Peptidase S1 domain-containing protein" evidence="8">
    <location>
        <begin position="17"/>
        <end position="251"/>
    </location>
</feature>
<dbReference type="InterPro" id="IPR001314">
    <property type="entry name" value="Peptidase_S1A"/>
</dbReference>
<feature type="domain" description="Peptidase S1" evidence="9">
    <location>
        <begin position="21"/>
        <end position="246"/>
    </location>
</feature>
<evidence type="ECO:0000256" key="6">
    <source>
        <dbReference type="ARBA" id="ARBA00023157"/>
    </source>
</evidence>
<proteinExistence type="predicted"/>
<evidence type="ECO:0000256" key="8">
    <source>
        <dbReference type="SAM" id="SignalP"/>
    </source>
</evidence>
<dbReference type="InParanoid" id="G3U1F5"/>
<evidence type="ECO:0000256" key="4">
    <source>
        <dbReference type="ARBA" id="ARBA00022825"/>
    </source>
</evidence>
<dbReference type="Proteomes" id="UP000007646">
    <property type="component" value="Unassembled WGS sequence"/>
</dbReference>
<dbReference type="FunFam" id="2.40.10.10:FF:000014">
    <property type="entry name" value="Complement factor D"/>
    <property type="match status" value="1"/>
</dbReference>
<keyword evidence="4 7" id="KW-0720">Serine protease</keyword>
<name>G3U1F5_LOXAF</name>
<dbReference type="InterPro" id="IPR033116">
    <property type="entry name" value="TRYPSIN_SER"/>
</dbReference>
<dbReference type="PROSITE" id="PS50240">
    <property type="entry name" value="TRYPSIN_DOM"/>
    <property type="match status" value="1"/>
</dbReference>
<dbReference type="PROSITE" id="PS00134">
    <property type="entry name" value="TRYPSIN_HIS"/>
    <property type="match status" value="1"/>
</dbReference>
<evidence type="ECO:0000256" key="2">
    <source>
        <dbReference type="ARBA" id="ARBA00022729"/>
    </source>
</evidence>
<dbReference type="PANTHER" id="PTHR24271">
    <property type="entry name" value="KALLIKREIN-RELATED"/>
    <property type="match status" value="1"/>
</dbReference>
<dbReference type="InterPro" id="IPR043504">
    <property type="entry name" value="Peptidase_S1_PA_chymotrypsin"/>
</dbReference>
<feature type="signal peptide" evidence="8">
    <location>
        <begin position="1"/>
        <end position="16"/>
    </location>
</feature>
<keyword evidence="6" id="KW-1015">Disulfide bond</keyword>
<dbReference type="MEROPS" id="S01.148"/>
<dbReference type="PRINTS" id="PR00722">
    <property type="entry name" value="CHYMOTRYPSIN"/>
</dbReference>
<keyword evidence="3 7" id="KW-0378">Hydrolase</keyword>
<dbReference type="eggNOG" id="KOG3627">
    <property type="taxonomic scope" value="Eukaryota"/>
</dbReference>
<protein>
    <recommendedName>
        <fullName evidence="9">Peptidase S1 domain-containing protein</fullName>
    </recommendedName>
</protein>
<dbReference type="Pfam" id="PF00089">
    <property type="entry name" value="Trypsin"/>
    <property type="match status" value="1"/>
</dbReference>
<dbReference type="STRING" id="9785.ENSLAFP00000021663"/>
<accession>G3U1F5</accession>
<keyword evidence="1 7" id="KW-0645">Protease</keyword>
<dbReference type="GeneTree" id="ENSGT01030000234551"/>
<dbReference type="GO" id="GO:0004252">
    <property type="term" value="F:serine-type endopeptidase activity"/>
    <property type="evidence" value="ECO:0007669"/>
    <property type="project" value="InterPro"/>
</dbReference>
<evidence type="ECO:0000256" key="7">
    <source>
        <dbReference type="RuleBase" id="RU363034"/>
    </source>
</evidence>
<dbReference type="Ensembl" id="ENSLAFT00000030886.1">
    <property type="protein sequence ID" value="ENSLAFP00000021663.1"/>
    <property type="gene ID" value="ENSLAFG00000029655.1"/>
</dbReference>
<dbReference type="OMA" id="QECRRIF"/>
<dbReference type="InterPro" id="IPR018114">
    <property type="entry name" value="TRYPSIN_HIS"/>
</dbReference>
<dbReference type="AlphaFoldDB" id="G3U1F5"/>
<keyword evidence="2 8" id="KW-0732">Signal</keyword>
<dbReference type="PROSITE" id="PS00135">
    <property type="entry name" value="TRYPSIN_SER"/>
    <property type="match status" value="1"/>
</dbReference>
<reference evidence="10" key="3">
    <citation type="submission" date="2025-09" db="UniProtKB">
        <authorList>
            <consortium name="Ensembl"/>
        </authorList>
    </citation>
    <scope>IDENTIFICATION</scope>
    <source>
        <strain evidence="10">Isolate ISIS603380</strain>
    </source>
</reference>
<dbReference type="SUPFAM" id="SSF50494">
    <property type="entry name" value="Trypsin-like serine proteases"/>
    <property type="match status" value="1"/>
</dbReference>
<dbReference type="CDD" id="cd00190">
    <property type="entry name" value="Tryp_SPc"/>
    <property type="match status" value="1"/>
</dbReference>
<dbReference type="SMART" id="SM00020">
    <property type="entry name" value="Tryp_SPc"/>
    <property type="match status" value="1"/>
</dbReference>
<dbReference type="GO" id="GO:0005737">
    <property type="term" value="C:cytoplasm"/>
    <property type="evidence" value="ECO:0007669"/>
    <property type="project" value="TreeGrafter"/>
</dbReference>
<organism evidence="10 11">
    <name type="scientific">Loxodonta africana</name>
    <name type="common">African elephant</name>
    <dbReference type="NCBI Taxonomy" id="9785"/>
    <lineage>
        <taxon>Eukaryota</taxon>
        <taxon>Metazoa</taxon>
        <taxon>Chordata</taxon>
        <taxon>Craniata</taxon>
        <taxon>Vertebrata</taxon>
        <taxon>Euteleostomi</taxon>
        <taxon>Mammalia</taxon>
        <taxon>Eutheria</taxon>
        <taxon>Afrotheria</taxon>
        <taxon>Proboscidea</taxon>
        <taxon>Elephantidae</taxon>
        <taxon>Loxodonta</taxon>
    </lineage>
</organism>
<evidence type="ECO:0000259" key="9">
    <source>
        <dbReference type="PROSITE" id="PS50240"/>
    </source>
</evidence>
<evidence type="ECO:0000313" key="10">
    <source>
        <dbReference type="Ensembl" id="ENSLAFP00000021663.1"/>
    </source>
</evidence>
<keyword evidence="5" id="KW-0865">Zymogen</keyword>
<evidence type="ECO:0000313" key="11">
    <source>
        <dbReference type="Proteomes" id="UP000007646"/>
    </source>
</evidence>